<gene>
    <name evidence="1" type="ORF">NO1_0522</name>
</gene>
<evidence type="ECO:0000313" key="2">
    <source>
        <dbReference type="Proteomes" id="UP000269352"/>
    </source>
</evidence>
<proteinExistence type="predicted"/>
<evidence type="ECO:0000313" key="1">
    <source>
        <dbReference type="EMBL" id="GBR73075.1"/>
    </source>
</evidence>
<name>A0A388TA04_TERA1</name>
<sequence length="236" mass="26308">MKKTAGCLMICLFVLVGVLSGEEVSQKRFTVKGALAFDSKMTYKVAEAMVINFSNATYSGTYSEQDNFTFKSTFAFGAEYALWRKFPWIETSIGFNFPQKYSANKLNATMSMPYFGDLRGKADLEDDDFNFLLWSIYSRLRVFFRNVSSENVSPYAALKLSSNFVSMEGAIAPSGVSLKNPLGYGVSFGLIFFDNLDVELAYDAMHGLIEGVDGVLPEGSNNYDFSSMYVSLGYRI</sequence>
<dbReference type="EMBL" id="BGZN01000006">
    <property type="protein sequence ID" value="GBR73075.1"/>
    <property type="molecule type" value="Genomic_DNA"/>
</dbReference>
<protein>
    <recommendedName>
        <fullName evidence="3">Outer membrane protein beta-barrel domain-containing protein</fullName>
    </recommendedName>
</protein>
<reference evidence="1 2" key="1">
    <citation type="journal article" date="2019" name="ISME J.">
        <title>Genome analyses of uncultured TG2/ZB3 bacteria in 'Margulisbacteria' specifically attached to ectosymbiotic spirochetes of protists in the termite gut.</title>
        <authorList>
            <person name="Utami Y.D."/>
            <person name="Kuwahara H."/>
            <person name="Igai K."/>
            <person name="Murakami T."/>
            <person name="Sugaya K."/>
            <person name="Morikawa T."/>
            <person name="Nagura Y."/>
            <person name="Yuki M."/>
            <person name="Deevong P."/>
            <person name="Inoue T."/>
            <person name="Kihara K."/>
            <person name="Lo N."/>
            <person name="Yamada A."/>
            <person name="Ohkuma M."/>
            <person name="Hongoh Y."/>
        </authorList>
    </citation>
    <scope>NUCLEOTIDE SEQUENCE [LARGE SCALE GENOMIC DNA]</scope>
    <source>
        <strain evidence="1">NkOx7-01</strain>
    </source>
</reference>
<comment type="caution">
    <text evidence="1">The sequence shown here is derived from an EMBL/GenBank/DDBJ whole genome shotgun (WGS) entry which is preliminary data.</text>
</comment>
<dbReference type="AlphaFoldDB" id="A0A388TA04"/>
<organism evidence="1 2">
    <name type="scientific">Termititenax aidoneus</name>
    <dbReference type="NCBI Taxonomy" id="2218524"/>
    <lineage>
        <taxon>Bacteria</taxon>
        <taxon>Bacillati</taxon>
        <taxon>Candidatus Margulisiibacteriota</taxon>
        <taxon>Candidatus Termititenacia</taxon>
        <taxon>Candidatus Termititenacales</taxon>
        <taxon>Candidatus Termititenacaceae</taxon>
        <taxon>Candidatus Termititenax</taxon>
    </lineage>
</organism>
<evidence type="ECO:0008006" key="3">
    <source>
        <dbReference type="Google" id="ProtNLM"/>
    </source>
</evidence>
<accession>A0A388TA04</accession>
<dbReference type="Proteomes" id="UP000269352">
    <property type="component" value="Unassembled WGS sequence"/>
</dbReference>
<keyword evidence="2" id="KW-1185">Reference proteome</keyword>